<dbReference type="Proteomes" id="UP000605784">
    <property type="component" value="Unassembled WGS sequence"/>
</dbReference>
<comment type="caution">
    <text evidence="2">The sequence shown here is derived from an EMBL/GenBank/DDBJ whole genome shotgun (WGS) entry which is preliminary data.</text>
</comment>
<sequence length="212" mass="22458">MALSVDLFGTLVDADRPDAPWDAVADSLAARDVRVPDDWEAAYRRSHREYERGREAPLDEHVRLALASRGVDVSPDTAREAVLAAFDAPVTVRDGARDVLRAAHDRGGVAVCSNCSVPGLVERTLARADLGPETDLGPDSVVTSVDCGWRKPHERIFQAAADALGVPLSELVHVGDDARTDGGAGRVGATSVLLDDASLATVADRLREGSLC</sequence>
<dbReference type="PANTHER" id="PTHR43316:SF3">
    <property type="entry name" value="HALOACID DEHALOGENASE, TYPE II (AFU_ORTHOLOGUE AFUA_2G07750)-RELATED"/>
    <property type="match status" value="1"/>
</dbReference>
<reference evidence="2" key="1">
    <citation type="journal article" date="2014" name="Int. J. Syst. Evol. Microbiol.">
        <title>Complete genome sequence of Corynebacterium casei LMG S-19264T (=DSM 44701T), isolated from a smear-ripened cheese.</title>
        <authorList>
            <consortium name="US DOE Joint Genome Institute (JGI-PGF)"/>
            <person name="Walter F."/>
            <person name="Albersmeier A."/>
            <person name="Kalinowski J."/>
            <person name="Ruckert C."/>
        </authorList>
    </citation>
    <scope>NUCLEOTIDE SEQUENCE</scope>
    <source>
        <strain evidence="2">JCM 17820</strain>
    </source>
</reference>
<dbReference type="SUPFAM" id="SSF56784">
    <property type="entry name" value="HAD-like"/>
    <property type="match status" value="1"/>
</dbReference>
<dbReference type="Pfam" id="PF00702">
    <property type="entry name" value="Hydrolase"/>
    <property type="match status" value="1"/>
</dbReference>
<dbReference type="InterPro" id="IPR023214">
    <property type="entry name" value="HAD_sf"/>
</dbReference>
<evidence type="ECO:0000313" key="3">
    <source>
        <dbReference type="Proteomes" id="UP000605784"/>
    </source>
</evidence>
<dbReference type="SFLD" id="SFLDG01129">
    <property type="entry name" value="C1.5:_HAD__Beta-PGM__Phosphata"/>
    <property type="match status" value="1"/>
</dbReference>
<keyword evidence="1 2" id="KW-0378">Hydrolase</keyword>
<keyword evidence="3" id="KW-1185">Reference proteome</keyword>
<gene>
    <name evidence="2" type="ORF">GCM10009030_35010</name>
</gene>
<dbReference type="EMBL" id="BMOU01000006">
    <property type="protein sequence ID" value="GGO01415.1"/>
    <property type="molecule type" value="Genomic_DNA"/>
</dbReference>
<dbReference type="SFLD" id="SFLDS00003">
    <property type="entry name" value="Haloacid_Dehalogenase"/>
    <property type="match status" value="1"/>
</dbReference>
<dbReference type="GO" id="GO:0016787">
    <property type="term" value="F:hydrolase activity"/>
    <property type="evidence" value="ECO:0007669"/>
    <property type="project" value="UniProtKB-KW"/>
</dbReference>
<dbReference type="InterPro" id="IPR036412">
    <property type="entry name" value="HAD-like_sf"/>
</dbReference>
<dbReference type="AlphaFoldDB" id="A0A830GQJ1"/>
<dbReference type="Gene3D" id="3.40.50.1000">
    <property type="entry name" value="HAD superfamily/HAD-like"/>
    <property type="match status" value="1"/>
</dbReference>
<accession>A0A830GQJ1</accession>
<evidence type="ECO:0000256" key="1">
    <source>
        <dbReference type="ARBA" id="ARBA00022801"/>
    </source>
</evidence>
<dbReference type="RefSeq" id="WP_189001188.1">
    <property type="nucleotide sequence ID" value="NZ_BMOU01000006.1"/>
</dbReference>
<proteinExistence type="predicted"/>
<dbReference type="PANTHER" id="PTHR43316">
    <property type="entry name" value="HYDROLASE, HALOACID DELAHOGENASE-RELATED"/>
    <property type="match status" value="1"/>
</dbReference>
<organism evidence="2 3">
    <name type="scientific">Haloarcula pellucida</name>
    <dbReference type="NCBI Taxonomy" id="1427151"/>
    <lineage>
        <taxon>Archaea</taxon>
        <taxon>Methanobacteriati</taxon>
        <taxon>Methanobacteriota</taxon>
        <taxon>Stenosarchaea group</taxon>
        <taxon>Halobacteria</taxon>
        <taxon>Halobacteriales</taxon>
        <taxon>Haloarculaceae</taxon>
        <taxon>Haloarcula</taxon>
    </lineage>
</organism>
<dbReference type="InterPro" id="IPR051540">
    <property type="entry name" value="S-2-haloacid_dehalogenase"/>
</dbReference>
<protein>
    <submittedName>
        <fullName evidence="2">HAD family hydrolase</fullName>
    </submittedName>
</protein>
<reference evidence="2" key="2">
    <citation type="submission" date="2020-09" db="EMBL/GenBank/DDBJ databases">
        <authorList>
            <person name="Sun Q."/>
            <person name="Ohkuma M."/>
        </authorList>
    </citation>
    <scope>NUCLEOTIDE SEQUENCE</scope>
    <source>
        <strain evidence="2">JCM 17820</strain>
    </source>
</reference>
<name>A0A830GQJ1_9EURY</name>
<evidence type="ECO:0000313" key="2">
    <source>
        <dbReference type="EMBL" id="GGO01415.1"/>
    </source>
</evidence>